<gene>
    <name evidence="2" type="ORF">SAMN05660235_01907</name>
</gene>
<sequence>MFGSVVLEVLIGIAFVYAVLSLTCTVINEYIAAFLKLRPRMMEAGLRSMLKNDQLVDDLYNHPLINTLSNTESMRGLFSVMAVDKPAYIPAQSFSVALLDIVKARCPEQDAGEINVFASVVEGAKAVDCDLKNMLVAFAEQAEGNLAKLQAMLEKWFISTMEQLSAWYRKQMQLVVFLVALGLAAATNADTLEIAGRIYHDTAMRGTIVLSAVEAANARPDDLVAGRQVARTYAAKVTDPQLPLGWREFPQGFGQWLQKLLGLLLTTFAVSLGAPFWFDMLNKIMNFRWSGVKPRPASGDGSK</sequence>
<protein>
    <submittedName>
        <fullName evidence="2">Uncharacterized protein</fullName>
    </submittedName>
</protein>
<keyword evidence="1" id="KW-0812">Transmembrane</keyword>
<evidence type="ECO:0000313" key="2">
    <source>
        <dbReference type="EMBL" id="SDF53551.1"/>
    </source>
</evidence>
<dbReference type="STRING" id="1123285.SAMN05660235_01907"/>
<dbReference type="RefSeq" id="WP_093690282.1">
    <property type="nucleotide sequence ID" value="NZ_FNBU01000014.1"/>
</dbReference>
<organism evidence="2 3">
    <name type="scientific">Sporolituus thermophilus DSM 23256</name>
    <dbReference type="NCBI Taxonomy" id="1123285"/>
    <lineage>
        <taxon>Bacteria</taxon>
        <taxon>Bacillati</taxon>
        <taxon>Bacillota</taxon>
        <taxon>Negativicutes</taxon>
        <taxon>Selenomonadales</taxon>
        <taxon>Sporomusaceae</taxon>
        <taxon>Sporolituus</taxon>
    </lineage>
</organism>
<keyword evidence="1" id="KW-0472">Membrane</keyword>
<proteinExistence type="predicted"/>
<dbReference type="OrthoDB" id="6286374at2"/>
<dbReference type="EMBL" id="FNBU01000014">
    <property type="protein sequence ID" value="SDF53551.1"/>
    <property type="molecule type" value="Genomic_DNA"/>
</dbReference>
<dbReference type="Proteomes" id="UP000243333">
    <property type="component" value="Unassembled WGS sequence"/>
</dbReference>
<accession>A0A1G7LVV0</accession>
<feature type="transmembrane region" description="Helical" evidence="1">
    <location>
        <begin position="6"/>
        <end position="32"/>
    </location>
</feature>
<evidence type="ECO:0000313" key="3">
    <source>
        <dbReference type="Proteomes" id="UP000243333"/>
    </source>
</evidence>
<name>A0A1G7LVV0_9FIRM</name>
<feature type="transmembrane region" description="Helical" evidence="1">
    <location>
        <begin position="256"/>
        <end position="278"/>
    </location>
</feature>
<feature type="transmembrane region" description="Helical" evidence="1">
    <location>
        <begin position="172"/>
        <end position="189"/>
    </location>
</feature>
<reference evidence="3" key="1">
    <citation type="submission" date="2016-10" db="EMBL/GenBank/DDBJ databases">
        <authorList>
            <person name="Varghese N."/>
            <person name="Submissions S."/>
        </authorList>
    </citation>
    <scope>NUCLEOTIDE SEQUENCE [LARGE SCALE GENOMIC DNA]</scope>
    <source>
        <strain evidence="3">DSM 23256</strain>
    </source>
</reference>
<keyword evidence="3" id="KW-1185">Reference proteome</keyword>
<evidence type="ECO:0000256" key="1">
    <source>
        <dbReference type="SAM" id="Phobius"/>
    </source>
</evidence>
<dbReference type="AlphaFoldDB" id="A0A1G7LVV0"/>
<keyword evidence="1" id="KW-1133">Transmembrane helix</keyword>